<dbReference type="AlphaFoldDB" id="A0AA35TTB5"/>
<proteinExistence type="predicted"/>
<dbReference type="PANTHER" id="PTHR30575">
    <property type="entry name" value="PEPTIDASE M20"/>
    <property type="match status" value="1"/>
</dbReference>
<dbReference type="InterPro" id="IPR052030">
    <property type="entry name" value="Peptidase_M20/M20A_hydrolases"/>
</dbReference>
<dbReference type="Proteomes" id="UP001174909">
    <property type="component" value="Unassembled WGS sequence"/>
</dbReference>
<name>A0AA35TTB5_GEOBA</name>
<evidence type="ECO:0000313" key="3">
    <source>
        <dbReference type="Proteomes" id="UP001174909"/>
    </source>
</evidence>
<evidence type="ECO:0000313" key="2">
    <source>
        <dbReference type="EMBL" id="CAI8053804.1"/>
    </source>
</evidence>
<dbReference type="Gene3D" id="3.40.630.10">
    <property type="entry name" value="Zn peptidases"/>
    <property type="match status" value="1"/>
</dbReference>
<organism evidence="2 3">
    <name type="scientific">Geodia barretti</name>
    <name type="common">Barrett's horny sponge</name>
    <dbReference type="NCBI Taxonomy" id="519541"/>
    <lineage>
        <taxon>Eukaryota</taxon>
        <taxon>Metazoa</taxon>
        <taxon>Porifera</taxon>
        <taxon>Demospongiae</taxon>
        <taxon>Heteroscleromorpha</taxon>
        <taxon>Tetractinellida</taxon>
        <taxon>Astrophorina</taxon>
        <taxon>Geodiidae</taxon>
        <taxon>Geodia</taxon>
    </lineage>
</organism>
<dbReference type="PANTHER" id="PTHR30575:SF0">
    <property type="entry name" value="XAA-ARG DIPEPTIDASE"/>
    <property type="match status" value="1"/>
</dbReference>
<gene>
    <name evidence="2" type="ORF">GBAR_LOCUS29396</name>
</gene>
<dbReference type="Gene3D" id="3.30.70.360">
    <property type="match status" value="1"/>
</dbReference>
<sequence>MAYNSISALRQQMKPDWRVHMIITNGGSKGNVIPDKAAMDVWVRAPSTEDLKTLTSKVETCVKAAALATGCQHSFTLDGKVFQDMESNGTLAQLYARNLSSSGFTDFLDTHNTAGSTDMGNVSHVVPSIHPMFKIGTGEVYHTRDFTAVTNTPASHDATLVVAKAMALHLHRYSD</sequence>
<reference evidence="2" key="1">
    <citation type="submission" date="2023-03" db="EMBL/GenBank/DDBJ databases">
        <authorList>
            <person name="Steffen K."/>
            <person name="Cardenas P."/>
        </authorList>
    </citation>
    <scope>NUCLEOTIDE SEQUENCE</scope>
</reference>
<protein>
    <submittedName>
        <fullName evidence="2">Peptidase M20 domain-containing protein 2</fullName>
    </submittedName>
</protein>
<dbReference type="InterPro" id="IPR036264">
    <property type="entry name" value="Bact_exopeptidase_dim_dom"/>
</dbReference>
<feature type="domain" description="Peptidase M20 dimerisation" evidence="1">
    <location>
        <begin position="21"/>
        <end position="67"/>
    </location>
</feature>
<dbReference type="SUPFAM" id="SSF55031">
    <property type="entry name" value="Bacterial exopeptidase dimerisation domain"/>
    <property type="match status" value="1"/>
</dbReference>
<dbReference type="Pfam" id="PF07687">
    <property type="entry name" value="M20_dimer"/>
    <property type="match status" value="1"/>
</dbReference>
<keyword evidence="3" id="KW-1185">Reference proteome</keyword>
<comment type="caution">
    <text evidence="2">The sequence shown here is derived from an EMBL/GenBank/DDBJ whole genome shotgun (WGS) entry which is preliminary data.</text>
</comment>
<evidence type="ECO:0000259" key="1">
    <source>
        <dbReference type="Pfam" id="PF07687"/>
    </source>
</evidence>
<accession>A0AA35TTB5</accession>
<dbReference type="InterPro" id="IPR011650">
    <property type="entry name" value="Peptidase_M20_dimer"/>
</dbReference>
<dbReference type="GO" id="GO:0016805">
    <property type="term" value="F:dipeptidase activity"/>
    <property type="evidence" value="ECO:0007669"/>
    <property type="project" value="TreeGrafter"/>
</dbReference>
<dbReference type="EMBL" id="CASHTH010004125">
    <property type="protein sequence ID" value="CAI8053804.1"/>
    <property type="molecule type" value="Genomic_DNA"/>
</dbReference>
<dbReference type="SUPFAM" id="SSF53187">
    <property type="entry name" value="Zn-dependent exopeptidases"/>
    <property type="match status" value="1"/>
</dbReference>